<dbReference type="AlphaFoldDB" id="A0A5N5P0Z6"/>
<evidence type="ECO:0000313" key="10">
    <source>
        <dbReference type="EMBL" id="KAB5573315.1"/>
    </source>
</evidence>
<protein>
    <recommendedName>
        <fullName evidence="9">TAFII28-like protein domain-containing protein</fullName>
    </recommendedName>
</protein>
<keyword evidence="3" id="KW-0805">Transcription regulation</keyword>
<dbReference type="PANTHER" id="PTHR13218:SF8">
    <property type="entry name" value="TRANSCRIPTION INITIATION FACTOR TFIID SUBUNIT 11"/>
    <property type="match status" value="1"/>
</dbReference>
<comment type="similarity">
    <text evidence="2">Belongs to the TAF11 family.</text>
</comment>
<dbReference type="GO" id="GO:0016251">
    <property type="term" value="F:RNA polymerase II general transcription initiation factor activity"/>
    <property type="evidence" value="ECO:0007669"/>
    <property type="project" value="TreeGrafter"/>
</dbReference>
<dbReference type="GO" id="GO:0051123">
    <property type="term" value="P:RNA polymerase II preinitiation complex assembly"/>
    <property type="evidence" value="ECO:0007669"/>
    <property type="project" value="InterPro"/>
</dbReference>
<evidence type="ECO:0000256" key="2">
    <source>
        <dbReference type="ARBA" id="ARBA00009788"/>
    </source>
</evidence>
<sequence>MCSQGNEAIEGSNRDSGAVVAQDDDDLGGGGHSDFVHPSDHPSTSRPMLGSVRSKAYNKDDEEGKITWMSRDFLRGLVYMQDVEDKIDQRDCNISGAKQLWVEETHFTNILASAPVHIYCKEYRAQTIASSSRPSTLKYYYNSFCKKGYNVKLGTRKGSFLHDMIASYNSCPVTSPNAFSQMKWYESFHRSALQKTNMKRLLVSITGSQKISLPMTIVVCGIAKMFVGELVETARIVMMERKESGPIRPCHIREAYRRLMLEAKYQRDQYRGSFGKWNPGAYLVVACSGHRIQVHRAVNPVNQMPESPLFEDAPYQRVSPNFVPLSNGKKTNGVENGRSIPNGFDSTSTSFEAKGFRFRSPSRNQDHHNNSTTSPPHSDNNHNHTQRHGTSPSPSPSRGGNGDVLLQWGQKKRARVSRSEIRAFPDESSSSGQGRHPISKIPRRVDNKLSPSSMPPPPPPPPSQQQSTSTNTRGGTLKKGNSGILSHRNLEKRSGAGNGSPSRNSGGSGKVVSRSTARKRSPPTPENIDRKMPSSRSAAKDEKPNGSIAVADHQTRQADSTRAQSEKEAGVTNSNLASVPVVAGGGEKVNNNEVIEWPRIYTALSRKEKEDDFFAIKGTKLPQRPKKRAKNIDKALQYCFPGMWLSDLTKSRYEVREKKCVKKQKRRGLKGMESMDSDSE</sequence>
<evidence type="ECO:0000256" key="5">
    <source>
        <dbReference type="ARBA" id="ARBA00023163"/>
    </source>
</evidence>
<dbReference type="Proteomes" id="UP000326939">
    <property type="component" value="Chromosome 1"/>
</dbReference>
<keyword evidence="5" id="KW-0804">Transcription</keyword>
<organism evidence="10 11">
    <name type="scientific">Salix brachista</name>
    <dbReference type="NCBI Taxonomy" id="2182728"/>
    <lineage>
        <taxon>Eukaryota</taxon>
        <taxon>Viridiplantae</taxon>
        <taxon>Streptophyta</taxon>
        <taxon>Embryophyta</taxon>
        <taxon>Tracheophyta</taxon>
        <taxon>Spermatophyta</taxon>
        <taxon>Magnoliopsida</taxon>
        <taxon>eudicotyledons</taxon>
        <taxon>Gunneridae</taxon>
        <taxon>Pentapetalae</taxon>
        <taxon>rosids</taxon>
        <taxon>fabids</taxon>
        <taxon>Malpighiales</taxon>
        <taxon>Salicaceae</taxon>
        <taxon>Saliceae</taxon>
        <taxon>Salix</taxon>
    </lineage>
</organism>
<evidence type="ECO:0000313" key="11">
    <source>
        <dbReference type="Proteomes" id="UP000326939"/>
    </source>
</evidence>
<feature type="compositionally biased region" description="Basic and acidic residues" evidence="8">
    <location>
        <begin position="527"/>
        <end position="544"/>
    </location>
</feature>
<dbReference type="InterPro" id="IPR012438">
    <property type="entry name" value="DUF1639"/>
</dbReference>
<evidence type="ECO:0000256" key="6">
    <source>
        <dbReference type="ARBA" id="ARBA00023242"/>
    </source>
</evidence>
<dbReference type="Gene3D" id="1.10.20.10">
    <property type="entry name" value="Histone, subunit A"/>
    <property type="match status" value="1"/>
</dbReference>
<dbReference type="InterPro" id="IPR009072">
    <property type="entry name" value="Histone-fold"/>
</dbReference>
<dbReference type="CDD" id="cd08048">
    <property type="entry name" value="HFD_TAF11"/>
    <property type="match status" value="1"/>
</dbReference>
<keyword evidence="11" id="KW-1185">Reference proteome</keyword>
<dbReference type="GO" id="GO:0046982">
    <property type="term" value="F:protein heterodimerization activity"/>
    <property type="evidence" value="ECO:0007669"/>
    <property type="project" value="InterPro"/>
</dbReference>
<feature type="compositionally biased region" description="Pro residues" evidence="8">
    <location>
        <begin position="453"/>
        <end position="463"/>
    </location>
</feature>
<evidence type="ECO:0000256" key="8">
    <source>
        <dbReference type="SAM" id="MobiDB-lite"/>
    </source>
</evidence>
<dbReference type="SUPFAM" id="SSF47113">
    <property type="entry name" value="Histone-fold"/>
    <property type="match status" value="1"/>
</dbReference>
<name>A0A5N5P0Z6_9ROSI</name>
<keyword evidence="4" id="KW-0010">Activator</keyword>
<dbReference type="FunFam" id="1.10.20.10:FF:000055">
    <property type="entry name" value="Transcription initiation factor TFIID subunit 11"/>
    <property type="match status" value="1"/>
</dbReference>
<feature type="domain" description="TAFII28-like protein" evidence="9">
    <location>
        <begin position="180"/>
        <end position="258"/>
    </location>
</feature>
<keyword evidence="6" id="KW-0539">Nucleus</keyword>
<evidence type="ECO:0000256" key="1">
    <source>
        <dbReference type="ARBA" id="ARBA00004123"/>
    </source>
</evidence>
<dbReference type="InterPro" id="IPR045127">
    <property type="entry name" value="TAF11-like"/>
</dbReference>
<proteinExistence type="inferred from homology"/>
<feature type="region of interest" description="Disordered" evidence="8">
    <location>
        <begin position="1"/>
        <end position="57"/>
    </location>
</feature>
<comment type="function">
    <text evidence="7">TAFs are components of the transcription factor IID (TFIID) complex that is essential for mediating regulation of RNA polymerase transcription.</text>
</comment>
<evidence type="ECO:0000256" key="4">
    <source>
        <dbReference type="ARBA" id="ARBA00023159"/>
    </source>
</evidence>
<accession>A0A5N5P0Z6</accession>
<dbReference type="PANTHER" id="PTHR13218">
    <property type="entry name" value="TRANSCRIPTION INITIATION FACTOR TFIID SUBUNIT 11-RELATED"/>
    <property type="match status" value="1"/>
</dbReference>
<evidence type="ECO:0000256" key="3">
    <source>
        <dbReference type="ARBA" id="ARBA00023015"/>
    </source>
</evidence>
<dbReference type="Pfam" id="PF04719">
    <property type="entry name" value="TAFII28"/>
    <property type="match status" value="1"/>
</dbReference>
<evidence type="ECO:0000259" key="9">
    <source>
        <dbReference type="Pfam" id="PF04719"/>
    </source>
</evidence>
<dbReference type="InterPro" id="IPR006809">
    <property type="entry name" value="TAFII28_dom"/>
</dbReference>
<comment type="caution">
    <text evidence="10">The sequence shown here is derived from an EMBL/GenBank/DDBJ whole genome shotgun (WGS) entry which is preliminary data.</text>
</comment>
<dbReference type="Pfam" id="PF07797">
    <property type="entry name" value="DUF1639"/>
    <property type="match status" value="1"/>
</dbReference>
<comment type="subcellular location">
    <subcellularLocation>
        <location evidence="1">Nucleus</location>
    </subcellularLocation>
</comment>
<evidence type="ECO:0000256" key="7">
    <source>
        <dbReference type="ARBA" id="ARBA00058775"/>
    </source>
</evidence>
<feature type="region of interest" description="Disordered" evidence="8">
    <location>
        <begin position="321"/>
        <end position="585"/>
    </location>
</feature>
<dbReference type="EMBL" id="VDCV01000001">
    <property type="protein sequence ID" value="KAB5573315.1"/>
    <property type="molecule type" value="Genomic_DNA"/>
</dbReference>
<reference evidence="11" key="1">
    <citation type="journal article" date="2019" name="Gigascience">
        <title>De novo genome assembly of the endangered Acer yangbiense, a plant species with extremely small populations endemic to Yunnan Province, China.</title>
        <authorList>
            <person name="Yang J."/>
            <person name="Wariss H.M."/>
            <person name="Tao L."/>
            <person name="Zhang R."/>
            <person name="Yun Q."/>
            <person name="Hollingsworth P."/>
            <person name="Dao Z."/>
            <person name="Luo G."/>
            <person name="Guo H."/>
            <person name="Ma Y."/>
            <person name="Sun W."/>
        </authorList>
    </citation>
    <scope>NUCLEOTIDE SEQUENCE [LARGE SCALE GENOMIC DNA]</scope>
    <source>
        <strain evidence="11">cv. br00</strain>
    </source>
</reference>
<dbReference type="GO" id="GO:0005669">
    <property type="term" value="C:transcription factor TFIID complex"/>
    <property type="evidence" value="ECO:0007669"/>
    <property type="project" value="InterPro"/>
</dbReference>
<gene>
    <name evidence="10" type="ORF">DKX38_000509</name>
</gene>